<sequence>MKNSLSTIIYLFFISFLFFNCSTHFIGTWDNYGNEGIVDDSGNFQVKNDTLGISHAFNSTTGKIQVRMENYTDQPLLINMTKSTMTVNGRAMGFVDGNSTMYGNLDQNFAGGVNAFTFRGVVESNPNSIIIPPNSYAESTSVNILREKRNLLGQKFDEKETYYPLFDYPTPMQIRFYNESNSPIKLTSYVNYSILDKEYVPITTNTITQNYFISSYAKITNMSIKQVNKRLLSRDDVSGYFELKGTGAVLLLLLGAIVATAIIAEGESEE</sequence>
<evidence type="ECO:0008006" key="4">
    <source>
        <dbReference type="Google" id="ProtNLM"/>
    </source>
</evidence>
<gene>
    <name evidence="2" type="ORF">ACFOUP_07545</name>
</gene>
<evidence type="ECO:0000256" key="1">
    <source>
        <dbReference type="SAM" id="Phobius"/>
    </source>
</evidence>
<evidence type="ECO:0000313" key="2">
    <source>
        <dbReference type="EMBL" id="MFC3976226.1"/>
    </source>
</evidence>
<dbReference type="Proteomes" id="UP001595766">
    <property type="component" value="Unassembled WGS sequence"/>
</dbReference>
<keyword evidence="1" id="KW-1133">Transmembrane helix</keyword>
<evidence type="ECO:0000313" key="3">
    <source>
        <dbReference type="Proteomes" id="UP001595766"/>
    </source>
</evidence>
<comment type="caution">
    <text evidence="2">The sequence shown here is derived from an EMBL/GenBank/DDBJ whole genome shotgun (WGS) entry which is preliminary data.</text>
</comment>
<dbReference type="RefSeq" id="WP_241290826.1">
    <property type="nucleotide sequence ID" value="NZ_JAKZGR010000001.1"/>
</dbReference>
<organism evidence="2 3">
    <name type="scientific">Belliella kenyensis</name>
    <dbReference type="NCBI Taxonomy" id="1472724"/>
    <lineage>
        <taxon>Bacteria</taxon>
        <taxon>Pseudomonadati</taxon>
        <taxon>Bacteroidota</taxon>
        <taxon>Cytophagia</taxon>
        <taxon>Cytophagales</taxon>
        <taxon>Cyclobacteriaceae</taxon>
        <taxon>Belliella</taxon>
    </lineage>
</organism>
<protein>
    <recommendedName>
        <fullName evidence="4">Lipoprotein</fullName>
    </recommendedName>
</protein>
<keyword evidence="3" id="KW-1185">Reference proteome</keyword>
<name>A0ABV8EKQ3_9BACT</name>
<accession>A0ABV8EKQ3</accession>
<dbReference type="EMBL" id="JBHSAV010000023">
    <property type="protein sequence ID" value="MFC3976226.1"/>
    <property type="molecule type" value="Genomic_DNA"/>
</dbReference>
<reference evidence="3" key="1">
    <citation type="journal article" date="2019" name="Int. J. Syst. Evol. Microbiol.">
        <title>The Global Catalogue of Microorganisms (GCM) 10K type strain sequencing project: providing services to taxonomists for standard genome sequencing and annotation.</title>
        <authorList>
            <consortium name="The Broad Institute Genomics Platform"/>
            <consortium name="The Broad Institute Genome Sequencing Center for Infectious Disease"/>
            <person name="Wu L."/>
            <person name="Ma J."/>
        </authorList>
    </citation>
    <scope>NUCLEOTIDE SEQUENCE [LARGE SCALE GENOMIC DNA]</scope>
    <source>
        <strain evidence="3">CECT 8551</strain>
    </source>
</reference>
<feature type="transmembrane region" description="Helical" evidence="1">
    <location>
        <begin position="7"/>
        <end position="26"/>
    </location>
</feature>
<keyword evidence="1" id="KW-0812">Transmembrane</keyword>
<proteinExistence type="predicted"/>
<keyword evidence="1" id="KW-0472">Membrane</keyword>